<dbReference type="AlphaFoldDB" id="A0A058ZDA3"/>
<evidence type="ECO:0000313" key="2">
    <source>
        <dbReference type="EMBL" id="KCV72390.1"/>
    </source>
</evidence>
<gene>
    <name evidence="2" type="ORF">H696_01785</name>
</gene>
<name>A0A058ZDA3_FONAL</name>
<feature type="region of interest" description="Disordered" evidence="1">
    <location>
        <begin position="403"/>
        <end position="425"/>
    </location>
</feature>
<organism evidence="2">
    <name type="scientific">Fonticula alba</name>
    <name type="common">Slime mold</name>
    <dbReference type="NCBI Taxonomy" id="691883"/>
    <lineage>
        <taxon>Eukaryota</taxon>
        <taxon>Rotosphaerida</taxon>
        <taxon>Fonticulaceae</taxon>
        <taxon>Fonticula</taxon>
    </lineage>
</organism>
<keyword evidence="3" id="KW-1185">Reference proteome</keyword>
<dbReference type="Proteomes" id="UP000030693">
    <property type="component" value="Unassembled WGS sequence"/>
</dbReference>
<dbReference type="GeneID" id="20526510"/>
<reference evidence="2" key="1">
    <citation type="submission" date="2013-04" db="EMBL/GenBank/DDBJ databases">
        <title>The Genome Sequence of Fonticula alba ATCC 38817.</title>
        <authorList>
            <consortium name="The Broad Institute Genomics Platform"/>
            <person name="Russ C."/>
            <person name="Cuomo C."/>
            <person name="Burger G."/>
            <person name="Gray M.W."/>
            <person name="Holland P.W.H."/>
            <person name="King N."/>
            <person name="Lang F.B.F."/>
            <person name="Roger A.J."/>
            <person name="Ruiz-Trillo I."/>
            <person name="Brown M."/>
            <person name="Walker B."/>
            <person name="Young S."/>
            <person name="Zeng Q."/>
            <person name="Gargeya S."/>
            <person name="Fitzgerald M."/>
            <person name="Haas B."/>
            <person name="Abouelleil A."/>
            <person name="Allen A.W."/>
            <person name="Alvarado L."/>
            <person name="Arachchi H.M."/>
            <person name="Berlin A.M."/>
            <person name="Chapman S.B."/>
            <person name="Gainer-Dewar J."/>
            <person name="Goldberg J."/>
            <person name="Griggs A."/>
            <person name="Gujja S."/>
            <person name="Hansen M."/>
            <person name="Howarth C."/>
            <person name="Imamovic A."/>
            <person name="Ireland A."/>
            <person name="Larimer J."/>
            <person name="McCowan C."/>
            <person name="Murphy C."/>
            <person name="Pearson M."/>
            <person name="Poon T.W."/>
            <person name="Priest M."/>
            <person name="Roberts A."/>
            <person name="Saif S."/>
            <person name="Shea T."/>
            <person name="Sisk P."/>
            <person name="Sykes S."/>
            <person name="Wortman J."/>
            <person name="Nusbaum C."/>
            <person name="Birren B."/>
        </authorList>
    </citation>
    <scope>NUCLEOTIDE SEQUENCE [LARGE SCALE GENOMIC DNA]</scope>
    <source>
        <strain evidence="2">ATCC 38817</strain>
    </source>
</reference>
<proteinExistence type="predicted"/>
<sequence length="489" mass="51840">MPGCRNMLEPSSPLHPPWPVLFARPSHNRPFSSARATCRILAMVNVFFLHSNPVSAARALGDRHVGKMLLEACQILHACHWYALAGLARRLPQGEPGPDPGPLTARDVSAFGRRALAQPARPLQPAANPVHTSASEACFEGTLSPADSPAFGCAGFLRDSDEAFQAGANVRSLLAGVLAGTETPTGDPGDWLAAQWVAACQAGTGRAPYLPSHLSHPCAIWARKSAGNYQWLATHALALAELHARFYGGDPVDERSPDSGDLYDTLIPGVGWKRGHASARQVRFLLGAGPPPGTASIKLTTPALAMPDAIRRDFLLHPLPEDTSPMKKRPRSGSTGPGAPAPPALFFPEARSVDDAVAAYRQYYSSESKARLLGYRATRGELPAWLAGHPALIRTYPATGRTGGVKPGLAKQEADQAEQAGSANDTGIRAEEQETGHQHPPEEQGPPAGARCAVCWKQPHDDWPIAVSPAAMLSTAPPAAAMIKTEEGK</sequence>
<feature type="region of interest" description="Disordered" evidence="1">
    <location>
        <begin position="318"/>
        <end position="344"/>
    </location>
</feature>
<evidence type="ECO:0000256" key="1">
    <source>
        <dbReference type="SAM" id="MobiDB-lite"/>
    </source>
</evidence>
<protein>
    <submittedName>
        <fullName evidence="2">Uncharacterized protein</fullName>
    </submittedName>
</protein>
<dbReference type="RefSeq" id="XP_009493968.1">
    <property type="nucleotide sequence ID" value="XM_009495693.1"/>
</dbReference>
<dbReference type="EMBL" id="KB932202">
    <property type="protein sequence ID" value="KCV72390.1"/>
    <property type="molecule type" value="Genomic_DNA"/>
</dbReference>
<accession>A0A058ZDA3</accession>
<evidence type="ECO:0000313" key="3">
    <source>
        <dbReference type="Proteomes" id="UP000030693"/>
    </source>
</evidence>